<evidence type="ECO:0000256" key="1">
    <source>
        <dbReference type="ARBA" id="ARBA00023125"/>
    </source>
</evidence>
<reference evidence="5 6" key="1">
    <citation type="submission" date="2020-08" db="EMBL/GenBank/DDBJ databases">
        <title>Genomic Encyclopedia of Archaeal and Bacterial Type Strains, Phase II (KMG-II): from individual species to whole genera.</title>
        <authorList>
            <person name="Goeker M."/>
        </authorList>
    </citation>
    <scope>NUCLEOTIDE SEQUENCE [LARGE SCALE GENOMIC DNA]</scope>
    <source>
        <strain evidence="5 6">DSM 43850</strain>
    </source>
</reference>
<dbReference type="SUPFAM" id="SSF46894">
    <property type="entry name" value="C-terminal effector domain of the bipartite response regulators"/>
    <property type="match status" value="1"/>
</dbReference>
<feature type="domain" description="Response regulatory" evidence="4">
    <location>
        <begin position="3"/>
        <end position="119"/>
    </location>
</feature>
<evidence type="ECO:0000256" key="2">
    <source>
        <dbReference type="PROSITE-ProRule" id="PRU00169"/>
    </source>
</evidence>
<sequence length="201" mass="21477">MIRILLAEDQNMVGSALVKLLNLEPGLSVVERVCTGPEIVPAALRCQPDVAVLDIELPGCSGLDAAEQLHRQLPDCRIMMITVFGRPGYLQRAVAAGATGFLVKDRPVDELATAIRQVAASETVLDPELAAAAMRLGRTLLSSREREILILAGTGAPVADIAATIYLSEKTVRNHLSSAIGKTGTKNRFEAAQLARQNGWL</sequence>
<dbReference type="Gene3D" id="3.40.50.2300">
    <property type="match status" value="1"/>
</dbReference>
<protein>
    <submittedName>
        <fullName evidence="5">Two-component system response regulator DesR</fullName>
    </submittedName>
</protein>
<keyword evidence="1" id="KW-0238">DNA-binding</keyword>
<dbReference type="PROSITE" id="PS50110">
    <property type="entry name" value="RESPONSE_REGULATORY"/>
    <property type="match status" value="1"/>
</dbReference>
<dbReference type="SMART" id="SM00448">
    <property type="entry name" value="REC"/>
    <property type="match status" value="1"/>
</dbReference>
<dbReference type="Pfam" id="PF00196">
    <property type="entry name" value="GerE"/>
    <property type="match status" value="1"/>
</dbReference>
<feature type="modified residue" description="4-aspartylphosphate" evidence="2">
    <location>
        <position position="54"/>
    </location>
</feature>
<evidence type="ECO:0000259" key="4">
    <source>
        <dbReference type="PROSITE" id="PS50110"/>
    </source>
</evidence>
<dbReference type="SMART" id="SM00421">
    <property type="entry name" value="HTH_LUXR"/>
    <property type="match status" value="1"/>
</dbReference>
<evidence type="ECO:0000313" key="5">
    <source>
        <dbReference type="EMBL" id="MBA8923830.1"/>
    </source>
</evidence>
<evidence type="ECO:0000313" key="6">
    <source>
        <dbReference type="Proteomes" id="UP000517916"/>
    </source>
</evidence>
<dbReference type="InterPro" id="IPR000792">
    <property type="entry name" value="Tscrpt_reg_LuxR_C"/>
</dbReference>
<feature type="domain" description="HTH luxR-type" evidence="3">
    <location>
        <begin position="140"/>
        <end position="199"/>
    </location>
</feature>
<keyword evidence="6" id="KW-1185">Reference proteome</keyword>
<dbReference type="InterPro" id="IPR011006">
    <property type="entry name" value="CheY-like_superfamily"/>
</dbReference>
<dbReference type="PANTHER" id="PTHR43214">
    <property type="entry name" value="TWO-COMPONENT RESPONSE REGULATOR"/>
    <property type="match status" value="1"/>
</dbReference>
<dbReference type="SUPFAM" id="SSF52172">
    <property type="entry name" value="CheY-like"/>
    <property type="match status" value="1"/>
</dbReference>
<dbReference type="PROSITE" id="PS00622">
    <property type="entry name" value="HTH_LUXR_1"/>
    <property type="match status" value="1"/>
</dbReference>
<dbReference type="InterPro" id="IPR001789">
    <property type="entry name" value="Sig_transdc_resp-reg_receiver"/>
</dbReference>
<dbReference type="PROSITE" id="PS50043">
    <property type="entry name" value="HTH_LUXR_2"/>
    <property type="match status" value="1"/>
</dbReference>
<accession>A0ABR6BAD0</accession>
<dbReference type="InterPro" id="IPR039420">
    <property type="entry name" value="WalR-like"/>
</dbReference>
<dbReference type="PRINTS" id="PR00038">
    <property type="entry name" value="HTHLUXR"/>
</dbReference>
<dbReference type="EMBL" id="JACJID010000001">
    <property type="protein sequence ID" value="MBA8923830.1"/>
    <property type="molecule type" value="Genomic_DNA"/>
</dbReference>
<evidence type="ECO:0000259" key="3">
    <source>
        <dbReference type="PROSITE" id="PS50043"/>
    </source>
</evidence>
<dbReference type="RefSeq" id="WP_182836400.1">
    <property type="nucleotide sequence ID" value="NZ_BAAABQ010000065.1"/>
</dbReference>
<organism evidence="5 6">
    <name type="scientific">Kutzneria viridogrisea</name>
    <dbReference type="NCBI Taxonomy" id="47990"/>
    <lineage>
        <taxon>Bacteria</taxon>
        <taxon>Bacillati</taxon>
        <taxon>Actinomycetota</taxon>
        <taxon>Actinomycetes</taxon>
        <taxon>Pseudonocardiales</taxon>
        <taxon>Pseudonocardiaceae</taxon>
        <taxon>Kutzneria</taxon>
    </lineage>
</organism>
<dbReference type="CDD" id="cd06170">
    <property type="entry name" value="LuxR_C_like"/>
    <property type="match status" value="1"/>
</dbReference>
<dbReference type="Pfam" id="PF00072">
    <property type="entry name" value="Response_reg"/>
    <property type="match status" value="1"/>
</dbReference>
<proteinExistence type="predicted"/>
<keyword evidence="2" id="KW-0597">Phosphoprotein</keyword>
<dbReference type="InterPro" id="IPR016032">
    <property type="entry name" value="Sig_transdc_resp-reg_C-effctor"/>
</dbReference>
<dbReference type="PANTHER" id="PTHR43214:SF42">
    <property type="entry name" value="TRANSCRIPTIONAL REGULATORY PROTEIN DESR"/>
    <property type="match status" value="1"/>
</dbReference>
<dbReference type="Proteomes" id="UP000517916">
    <property type="component" value="Unassembled WGS sequence"/>
</dbReference>
<comment type="caution">
    <text evidence="5">The sequence shown here is derived from an EMBL/GenBank/DDBJ whole genome shotgun (WGS) entry which is preliminary data.</text>
</comment>
<gene>
    <name evidence="5" type="ORF">BC739_001027</name>
</gene>
<name>A0ABR6BAD0_9PSEU</name>